<evidence type="ECO:0008006" key="4">
    <source>
        <dbReference type="Google" id="ProtNLM"/>
    </source>
</evidence>
<dbReference type="EMBL" id="PDUD01000065">
    <property type="protein sequence ID" value="PHN01043.1"/>
    <property type="molecule type" value="Genomic_DNA"/>
</dbReference>
<gene>
    <name evidence="2" type="ORF">CRP01_39260</name>
</gene>
<dbReference type="Proteomes" id="UP000223913">
    <property type="component" value="Unassembled WGS sequence"/>
</dbReference>
<proteinExistence type="predicted"/>
<reference evidence="2 3" key="1">
    <citation type="submission" date="2017-10" db="EMBL/GenBank/DDBJ databases">
        <title>The draft genome sequence of Lewinella nigricans NBRC 102662.</title>
        <authorList>
            <person name="Wang K."/>
        </authorList>
    </citation>
    <scope>NUCLEOTIDE SEQUENCE [LARGE SCALE GENOMIC DNA]</scope>
    <source>
        <strain evidence="2 3">NBRC 102662</strain>
    </source>
</reference>
<comment type="caution">
    <text evidence="2">The sequence shown here is derived from an EMBL/GenBank/DDBJ whole genome shotgun (WGS) entry which is preliminary data.</text>
</comment>
<dbReference type="RefSeq" id="WP_099155574.1">
    <property type="nucleotide sequence ID" value="NZ_PDUD01000065.1"/>
</dbReference>
<evidence type="ECO:0000313" key="2">
    <source>
        <dbReference type="EMBL" id="PHN01043.1"/>
    </source>
</evidence>
<protein>
    <recommendedName>
        <fullName evidence="4">Lipocalin-like domain-containing protein</fullName>
    </recommendedName>
</protein>
<evidence type="ECO:0000256" key="1">
    <source>
        <dbReference type="SAM" id="SignalP"/>
    </source>
</evidence>
<evidence type="ECO:0000313" key="3">
    <source>
        <dbReference type="Proteomes" id="UP000223913"/>
    </source>
</evidence>
<organism evidence="2 3">
    <name type="scientific">Flavilitoribacter nigricans (strain ATCC 23147 / DSM 23189 / NBRC 102662 / NCIMB 1420 / SS-2)</name>
    <name type="common">Lewinella nigricans</name>
    <dbReference type="NCBI Taxonomy" id="1122177"/>
    <lineage>
        <taxon>Bacteria</taxon>
        <taxon>Pseudomonadati</taxon>
        <taxon>Bacteroidota</taxon>
        <taxon>Saprospiria</taxon>
        <taxon>Saprospirales</taxon>
        <taxon>Lewinellaceae</taxon>
        <taxon>Flavilitoribacter</taxon>
    </lineage>
</organism>
<keyword evidence="1" id="KW-0732">Signal</keyword>
<sequence length="144" mass="17118">MLSKHPILFFLILFSLAGCQSEQYFDDTAIQGLWQSLNDREYAVAFREDGSFGNYTRDKDLFADLYEWNAIHYKVNKVIDAKRVELILFDNITKKEFMRAEVHRVDENRIRILFIKHHNILDLADEFHKTDGFGNFEEIMDSIY</sequence>
<feature type="chain" id="PRO_5013333869" description="Lipocalin-like domain-containing protein" evidence="1">
    <location>
        <begin position="18"/>
        <end position="144"/>
    </location>
</feature>
<dbReference type="PROSITE" id="PS51257">
    <property type="entry name" value="PROKAR_LIPOPROTEIN"/>
    <property type="match status" value="1"/>
</dbReference>
<dbReference type="AlphaFoldDB" id="A0A2D0N013"/>
<feature type="signal peptide" evidence="1">
    <location>
        <begin position="1"/>
        <end position="17"/>
    </location>
</feature>
<accession>A0A2D0N013</accession>
<name>A0A2D0N013_FLAN2</name>
<keyword evidence="3" id="KW-1185">Reference proteome</keyword>